<sequence>MSTPPKKSNPKFDYVAPKPLFLLHRQQSRIPYDLNVEAIVWWVPCIGGVDFQLRMRFRCVKVVEESTRGGVAISGIKRSGKPAMRLTHRGARGRATAARRSSTLIAAMVGGSTGEGLASLQLDIAMADAAPGGGRTIGNIKDNKAWWSSNSRAATRGDGKGDAGQDATQVVLRLKGDAYANDSRAGRLQQQRTRRSCWLLLIGLDILAFDRVQICGRARARRRHLAIYSKDIEAALLRTFLGATTVGICECPRKCCQCSIDKAKVFVMLEKSDSDELMIIYFSARSRQGKGNCLHSSLVVSHGLLGGPWLRPSTLGVNRSSVESYRLRVDQTMGSWVLPWHGAQGMLKASDKKIKMRIEEPNKDLKRLDSGDHTSQGGDITRDKRRNRGGSCITSAISESNAGHDLIEGTKLPRLTQTSTTTSVLDLSHMSLRARPRTSRNSGRCDGTSRGQINGHVFAYREALEEIE</sequence>
<accession>A0AAP0JZ49</accession>
<protein>
    <submittedName>
        <fullName evidence="2">Uncharacterized protein</fullName>
    </submittedName>
</protein>
<evidence type="ECO:0000313" key="2">
    <source>
        <dbReference type="EMBL" id="KAK9142797.1"/>
    </source>
</evidence>
<evidence type="ECO:0000256" key="1">
    <source>
        <dbReference type="SAM" id="MobiDB-lite"/>
    </source>
</evidence>
<evidence type="ECO:0000313" key="3">
    <source>
        <dbReference type="Proteomes" id="UP001420932"/>
    </source>
</evidence>
<dbReference type="EMBL" id="JBBNAF010000005">
    <property type="protein sequence ID" value="KAK9142797.1"/>
    <property type="molecule type" value="Genomic_DNA"/>
</dbReference>
<feature type="compositionally biased region" description="Basic and acidic residues" evidence="1">
    <location>
        <begin position="360"/>
        <end position="372"/>
    </location>
</feature>
<feature type="region of interest" description="Disordered" evidence="1">
    <location>
        <begin position="428"/>
        <end position="450"/>
    </location>
</feature>
<dbReference type="Proteomes" id="UP001420932">
    <property type="component" value="Unassembled WGS sequence"/>
</dbReference>
<dbReference type="AlphaFoldDB" id="A0AAP0JZ49"/>
<name>A0AAP0JZ49_9MAGN</name>
<keyword evidence="3" id="KW-1185">Reference proteome</keyword>
<gene>
    <name evidence="2" type="ORF">Syun_012197</name>
</gene>
<comment type="caution">
    <text evidence="2">The sequence shown here is derived from an EMBL/GenBank/DDBJ whole genome shotgun (WGS) entry which is preliminary data.</text>
</comment>
<feature type="region of interest" description="Disordered" evidence="1">
    <location>
        <begin position="360"/>
        <end position="395"/>
    </location>
</feature>
<proteinExistence type="predicted"/>
<organism evidence="2 3">
    <name type="scientific">Stephania yunnanensis</name>
    <dbReference type="NCBI Taxonomy" id="152371"/>
    <lineage>
        <taxon>Eukaryota</taxon>
        <taxon>Viridiplantae</taxon>
        <taxon>Streptophyta</taxon>
        <taxon>Embryophyta</taxon>
        <taxon>Tracheophyta</taxon>
        <taxon>Spermatophyta</taxon>
        <taxon>Magnoliopsida</taxon>
        <taxon>Ranunculales</taxon>
        <taxon>Menispermaceae</taxon>
        <taxon>Menispermoideae</taxon>
        <taxon>Cissampelideae</taxon>
        <taxon>Stephania</taxon>
    </lineage>
</organism>
<reference evidence="2 3" key="1">
    <citation type="submission" date="2024-01" db="EMBL/GenBank/DDBJ databases">
        <title>Genome assemblies of Stephania.</title>
        <authorList>
            <person name="Yang L."/>
        </authorList>
    </citation>
    <scope>NUCLEOTIDE SEQUENCE [LARGE SCALE GENOMIC DNA]</scope>
    <source>
        <strain evidence="2">YNDBR</strain>
        <tissue evidence="2">Leaf</tissue>
    </source>
</reference>
<feature type="region of interest" description="Disordered" evidence="1">
    <location>
        <begin position="404"/>
        <end position="423"/>
    </location>
</feature>